<feature type="compositionally biased region" description="Low complexity" evidence="1">
    <location>
        <begin position="1"/>
        <end position="11"/>
    </location>
</feature>
<dbReference type="EMBL" id="JBHTMX010000420">
    <property type="protein sequence ID" value="MFD1333918.1"/>
    <property type="molecule type" value="Genomic_DNA"/>
</dbReference>
<comment type="caution">
    <text evidence="2">The sequence shown here is derived from an EMBL/GenBank/DDBJ whole genome shotgun (WGS) entry which is preliminary data.</text>
</comment>
<feature type="non-terminal residue" evidence="2">
    <location>
        <position position="237"/>
    </location>
</feature>
<reference evidence="3" key="1">
    <citation type="journal article" date="2019" name="Int. J. Syst. Evol. Microbiol.">
        <title>The Global Catalogue of Microorganisms (GCM) 10K type strain sequencing project: providing services to taxonomists for standard genome sequencing and annotation.</title>
        <authorList>
            <consortium name="The Broad Institute Genomics Platform"/>
            <consortium name="The Broad Institute Genome Sequencing Center for Infectious Disease"/>
            <person name="Wu L."/>
            <person name="Ma J."/>
        </authorList>
    </citation>
    <scope>NUCLEOTIDE SEQUENCE [LARGE SCALE GENOMIC DNA]</scope>
    <source>
        <strain evidence="3">CCUG 61696</strain>
    </source>
</reference>
<evidence type="ECO:0000313" key="3">
    <source>
        <dbReference type="Proteomes" id="UP001597171"/>
    </source>
</evidence>
<sequence>SAQPAAPSAPADHGAPGTASAAVAGQTVRLTFPFTKAPAAAVFLRGRTLWALFDDPAPLTLDRLEKGSAGLIVSADQAPLDGGRLVRLTLREPRLVTAAIDGGAWIVALGDDLLAPTEPIRFASAFGRGGRGLVTARVEGLGVARRIKDPAGGDELVVVTAARAPRGALRPQSFVEFTLLPTVQGVVVAPIADDIRVSVEMDELRVERDGGLALSRDSGAPLSASAAPVAGLTLGEA</sequence>
<keyword evidence="3" id="KW-1185">Reference proteome</keyword>
<dbReference type="Proteomes" id="UP001597171">
    <property type="component" value="Unassembled WGS sequence"/>
</dbReference>
<feature type="region of interest" description="Disordered" evidence="1">
    <location>
        <begin position="1"/>
        <end position="20"/>
    </location>
</feature>
<gene>
    <name evidence="2" type="ORF">ACFQ4O_18075</name>
</gene>
<protein>
    <submittedName>
        <fullName evidence="2">Uncharacterized protein</fullName>
    </submittedName>
</protein>
<feature type="non-terminal residue" evidence="2">
    <location>
        <position position="1"/>
    </location>
</feature>
<evidence type="ECO:0000256" key="1">
    <source>
        <dbReference type="SAM" id="MobiDB-lite"/>
    </source>
</evidence>
<organism evidence="2 3">
    <name type="scientific">Methylopila musalis</name>
    <dbReference type="NCBI Taxonomy" id="1134781"/>
    <lineage>
        <taxon>Bacteria</taxon>
        <taxon>Pseudomonadati</taxon>
        <taxon>Pseudomonadota</taxon>
        <taxon>Alphaproteobacteria</taxon>
        <taxon>Hyphomicrobiales</taxon>
        <taxon>Methylopilaceae</taxon>
        <taxon>Methylopila</taxon>
    </lineage>
</organism>
<proteinExistence type="predicted"/>
<name>A0ABW3ZDG0_9HYPH</name>
<accession>A0ABW3ZDG0</accession>
<evidence type="ECO:0000313" key="2">
    <source>
        <dbReference type="EMBL" id="MFD1333918.1"/>
    </source>
</evidence>